<dbReference type="PIRSF" id="PIRSF001456">
    <property type="entry name" value="Chorismate_synth"/>
    <property type="match status" value="1"/>
</dbReference>
<dbReference type="KEGG" id="wne:PIG85_05605"/>
<reference evidence="12" key="1">
    <citation type="submission" date="2023-01" db="EMBL/GenBank/DDBJ databases">
        <title>Comparative Genomic Analysis of the Clinically-Derived Winkia Strain NY0527 Provides Evidence into the Taxonomic Reassignment of Winkia neuii and Characterizes Their Virulence Traits.</title>
        <authorList>
            <person name="Cai X."/>
            <person name="Peng Y."/>
            <person name="Li M."/>
            <person name="Qiu Y."/>
            <person name="Wang Y."/>
            <person name="Xu L."/>
            <person name="Hou Q."/>
        </authorList>
    </citation>
    <scope>NUCLEOTIDE SEQUENCE</scope>
    <source>
        <strain evidence="12">NY0527</strain>
    </source>
</reference>
<dbReference type="InterPro" id="IPR020541">
    <property type="entry name" value="Chorismate_synthase_CS"/>
</dbReference>
<evidence type="ECO:0000256" key="9">
    <source>
        <dbReference type="ARBA" id="ARBA00023141"/>
    </source>
</evidence>
<evidence type="ECO:0000256" key="7">
    <source>
        <dbReference type="ARBA" id="ARBA00022827"/>
    </source>
</evidence>
<comment type="function">
    <text evidence="11">Catalyzes the anti-1,4-elimination of the C-3 phosphate and the C-6 proR hydrogen from 5-enolpyruvylshikimate-3-phosphate (EPSP) to yield chorismate, which is the branch point compound that serves as the starting substrate for the three terminal pathways of aromatic amino acid biosynthesis. This reaction introduces a second double bond into the aromatic ring system.</text>
</comment>
<evidence type="ECO:0000256" key="11">
    <source>
        <dbReference type="HAMAP-Rule" id="MF_00300"/>
    </source>
</evidence>
<dbReference type="PROSITE" id="PS00788">
    <property type="entry name" value="CHORISMATE_SYNTHASE_2"/>
    <property type="match status" value="1"/>
</dbReference>
<dbReference type="GO" id="GO:0005829">
    <property type="term" value="C:cytosol"/>
    <property type="evidence" value="ECO:0007669"/>
    <property type="project" value="TreeGrafter"/>
</dbReference>
<keyword evidence="4 11" id="KW-0028">Amino-acid biosynthesis</keyword>
<sequence>MIWLTAGESHGEGLVGIIDGIASGVEITTKDLQDGLARRRLGYGRGARQKWEADKVRFLGGVRHGVTTGAPIAILIENSEWPKWKTVMSPDPVPASALKVDAGKGDEREIARNKPLTRPRPGHADLAGMAAYDLPDARPVLERASARETAMRVALGVVAQKTLEQAFGIRTVSHTVALGGVHVPEWAPQPCADDKAALDEDPVRCFDAATSAQMVAAIDEAKKQGDTLGGVVEVIASGVPLGLAGTHVQGKRRLDACLAEALMSIQAIKGVEVGDGFATADRPGSAAHDEILVEDGHPHRASNRAGGIEGGMSDGEDIRVRAALKPISTVPRALRTFDIETGKADTAIHQRSDVCAVAPAAVIAEAMVALTLLQALLEHTGGYSVKQIKAAVSAYVATLNSRGLA</sequence>
<organism evidence="12 13">
    <name type="scientific">Winkia neuii subsp. anitrata</name>
    <dbReference type="NCBI Taxonomy" id="29318"/>
    <lineage>
        <taxon>Bacteria</taxon>
        <taxon>Bacillati</taxon>
        <taxon>Actinomycetota</taxon>
        <taxon>Actinomycetes</taxon>
        <taxon>Actinomycetales</taxon>
        <taxon>Actinomycetaceae</taxon>
        <taxon>Winkia</taxon>
    </lineage>
</organism>
<feature type="binding site" evidence="11">
    <location>
        <begin position="325"/>
        <end position="329"/>
    </location>
    <ligand>
        <name>FMN</name>
        <dbReference type="ChEBI" id="CHEBI:58210"/>
    </ligand>
</feature>
<comment type="cofactor">
    <cofactor evidence="11">
        <name>FMNH2</name>
        <dbReference type="ChEBI" id="CHEBI:57618"/>
    </cofactor>
    <text evidence="11">Reduced FMN (FMNH(2)).</text>
</comment>
<evidence type="ECO:0000256" key="1">
    <source>
        <dbReference type="ARBA" id="ARBA00005044"/>
    </source>
</evidence>
<evidence type="ECO:0000256" key="4">
    <source>
        <dbReference type="ARBA" id="ARBA00022605"/>
    </source>
</evidence>
<dbReference type="HAMAP" id="MF_00300">
    <property type="entry name" value="Chorismate_synth"/>
    <property type="match status" value="1"/>
</dbReference>
<dbReference type="GO" id="GO:0010181">
    <property type="term" value="F:FMN binding"/>
    <property type="evidence" value="ECO:0007669"/>
    <property type="project" value="TreeGrafter"/>
</dbReference>
<proteinExistence type="inferred from homology"/>
<dbReference type="GO" id="GO:0009423">
    <property type="term" value="P:chorismate biosynthetic process"/>
    <property type="evidence" value="ECO:0007669"/>
    <property type="project" value="UniProtKB-UniRule"/>
</dbReference>
<dbReference type="EMBL" id="CP116394">
    <property type="protein sequence ID" value="WCE45153.1"/>
    <property type="molecule type" value="Genomic_DNA"/>
</dbReference>
<dbReference type="InterPro" id="IPR035904">
    <property type="entry name" value="Chorismate_synth_AroC_sf"/>
</dbReference>
<feature type="binding site" evidence="11">
    <location>
        <position position="45"/>
    </location>
    <ligand>
        <name>NADP(+)</name>
        <dbReference type="ChEBI" id="CHEBI:58349"/>
    </ligand>
</feature>
<feature type="binding site" evidence="11">
    <location>
        <position position="310"/>
    </location>
    <ligand>
        <name>FMN</name>
        <dbReference type="ChEBI" id="CHEBI:58210"/>
    </ligand>
</feature>
<dbReference type="FunFam" id="3.60.150.10:FF:000002">
    <property type="entry name" value="Chorismate synthase"/>
    <property type="match status" value="1"/>
</dbReference>
<dbReference type="CDD" id="cd07304">
    <property type="entry name" value="Chorismate_synthase"/>
    <property type="match status" value="1"/>
</dbReference>
<evidence type="ECO:0000256" key="8">
    <source>
        <dbReference type="ARBA" id="ARBA00022857"/>
    </source>
</evidence>
<evidence type="ECO:0000256" key="5">
    <source>
        <dbReference type="ARBA" id="ARBA00022630"/>
    </source>
</evidence>
<dbReference type="Gene3D" id="3.60.150.10">
    <property type="entry name" value="Chorismate synthase AroC"/>
    <property type="match status" value="1"/>
</dbReference>
<protein>
    <recommendedName>
        <fullName evidence="3 11">Chorismate synthase</fullName>
        <shortName evidence="11">CS</shortName>
        <ecNumber evidence="3 11">4.2.3.5</ecNumber>
    </recommendedName>
    <alternativeName>
        <fullName evidence="11">5-enolpyruvylshikimate-3-phosphate phospholyase</fullName>
    </alternativeName>
</protein>
<keyword evidence="8 11" id="KW-0521">NADP</keyword>
<feature type="binding site" evidence="11">
    <location>
        <begin position="143"/>
        <end position="145"/>
    </location>
    <ligand>
        <name>FMN</name>
        <dbReference type="ChEBI" id="CHEBI:58210"/>
    </ligand>
</feature>
<dbReference type="PANTHER" id="PTHR21085">
    <property type="entry name" value="CHORISMATE SYNTHASE"/>
    <property type="match status" value="1"/>
</dbReference>
<feature type="binding site" evidence="11">
    <location>
        <position position="351"/>
    </location>
    <ligand>
        <name>FMN</name>
        <dbReference type="ChEBI" id="CHEBI:58210"/>
    </ligand>
</feature>
<keyword evidence="9 11" id="KW-0057">Aromatic amino acid biosynthesis</keyword>
<dbReference type="EC" id="4.2.3.5" evidence="3 11"/>
<comment type="similarity">
    <text evidence="2 11">Belongs to the chorismate synthase family.</text>
</comment>
<dbReference type="GO" id="GO:0009073">
    <property type="term" value="P:aromatic amino acid family biosynthetic process"/>
    <property type="evidence" value="ECO:0007669"/>
    <property type="project" value="UniProtKB-KW"/>
</dbReference>
<dbReference type="PROSITE" id="PS00789">
    <property type="entry name" value="CHORISMATE_SYNTHASE_3"/>
    <property type="match status" value="1"/>
</dbReference>
<dbReference type="Proteomes" id="UP001211044">
    <property type="component" value="Chromosome"/>
</dbReference>
<dbReference type="NCBIfam" id="NF003793">
    <property type="entry name" value="PRK05382.1"/>
    <property type="match status" value="1"/>
</dbReference>
<feature type="binding site" evidence="11">
    <location>
        <position position="39"/>
    </location>
    <ligand>
        <name>NADP(+)</name>
        <dbReference type="ChEBI" id="CHEBI:58349"/>
    </ligand>
</feature>
<evidence type="ECO:0000256" key="2">
    <source>
        <dbReference type="ARBA" id="ARBA00008014"/>
    </source>
</evidence>
<comment type="catalytic activity">
    <reaction evidence="11">
        <text>5-O-(1-carboxyvinyl)-3-phosphoshikimate = chorismate + phosphate</text>
        <dbReference type="Rhea" id="RHEA:21020"/>
        <dbReference type="ChEBI" id="CHEBI:29748"/>
        <dbReference type="ChEBI" id="CHEBI:43474"/>
        <dbReference type="ChEBI" id="CHEBI:57701"/>
        <dbReference type="EC" id="4.2.3.5"/>
    </reaction>
</comment>
<gene>
    <name evidence="11 12" type="primary">aroC</name>
    <name evidence="12" type="ORF">PIG85_05605</name>
</gene>
<evidence type="ECO:0000313" key="12">
    <source>
        <dbReference type="EMBL" id="WCE45153.1"/>
    </source>
</evidence>
<keyword evidence="5 11" id="KW-0285">Flavoprotein</keyword>
<keyword evidence="7 11" id="KW-0274">FAD</keyword>
<dbReference type="SUPFAM" id="SSF103263">
    <property type="entry name" value="Chorismate synthase, AroC"/>
    <property type="match status" value="1"/>
</dbReference>
<evidence type="ECO:0000256" key="10">
    <source>
        <dbReference type="ARBA" id="ARBA00023239"/>
    </source>
</evidence>
<accession>A0AB38XLD4</accession>
<dbReference type="InterPro" id="IPR000453">
    <property type="entry name" value="Chorismate_synth"/>
</dbReference>
<dbReference type="RefSeq" id="WP_004805204.1">
    <property type="nucleotide sequence ID" value="NZ_CP116394.1"/>
</dbReference>
<feature type="binding site" evidence="11">
    <location>
        <begin position="266"/>
        <end position="267"/>
    </location>
    <ligand>
        <name>FMN</name>
        <dbReference type="ChEBI" id="CHEBI:58210"/>
    </ligand>
</feature>
<dbReference type="NCBIfam" id="TIGR00033">
    <property type="entry name" value="aroC"/>
    <property type="match status" value="1"/>
</dbReference>
<dbReference type="GO" id="GO:0004107">
    <property type="term" value="F:chorismate synthase activity"/>
    <property type="evidence" value="ECO:0007669"/>
    <property type="project" value="UniProtKB-UniRule"/>
</dbReference>
<dbReference type="GO" id="GO:0008652">
    <property type="term" value="P:amino acid biosynthetic process"/>
    <property type="evidence" value="ECO:0007669"/>
    <property type="project" value="UniProtKB-KW"/>
</dbReference>
<dbReference type="Pfam" id="PF01264">
    <property type="entry name" value="Chorismate_synt"/>
    <property type="match status" value="1"/>
</dbReference>
<evidence type="ECO:0000313" key="13">
    <source>
        <dbReference type="Proteomes" id="UP001211044"/>
    </source>
</evidence>
<keyword evidence="10 11" id="KW-0456">Lyase</keyword>
<keyword evidence="6 11" id="KW-0288">FMN</keyword>
<comment type="subunit">
    <text evidence="11">Homotetramer.</text>
</comment>
<comment type="pathway">
    <text evidence="1 11">Metabolic intermediate biosynthesis; chorismate biosynthesis; chorismate from D-erythrose 4-phosphate and phosphoenolpyruvate: step 7/7.</text>
</comment>
<evidence type="ECO:0000256" key="3">
    <source>
        <dbReference type="ARBA" id="ARBA00013036"/>
    </source>
</evidence>
<dbReference type="PANTHER" id="PTHR21085:SF0">
    <property type="entry name" value="CHORISMATE SYNTHASE"/>
    <property type="match status" value="1"/>
</dbReference>
<name>A0AB38XLD4_9ACTO</name>
<evidence type="ECO:0000256" key="6">
    <source>
        <dbReference type="ARBA" id="ARBA00022643"/>
    </source>
</evidence>
<dbReference type="AlphaFoldDB" id="A0AB38XLD4"/>